<dbReference type="AlphaFoldDB" id="H6LAE1"/>
<evidence type="ECO:0000256" key="2">
    <source>
        <dbReference type="ARBA" id="ARBA00009840"/>
    </source>
</evidence>
<feature type="compositionally biased region" description="Polar residues" evidence="6">
    <location>
        <begin position="408"/>
        <end position="420"/>
    </location>
</feature>
<evidence type="ECO:0000256" key="3">
    <source>
        <dbReference type="ARBA" id="ARBA00023054"/>
    </source>
</evidence>
<comment type="function">
    <text evidence="1">Involved in DNA recombination.</text>
</comment>
<evidence type="ECO:0000313" key="8">
    <source>
        <dbReference type="Proteomes" id="UP000007519"/>
    </source>
</evidence>
<keyword evidence="3 5" id="KW-0175">Coiled coil</keyword>
<evidence type="ECO:0000256" key="6">
    <source>
        <dbReference type="SAM" id="MobiDB-lite"/>
    </source>
</evidence>
<name>H6LAE1_SAPGL</name>
<proteinExistence type="inferred from homology"/>
<dbReference type="eggNOG" id="COG1322">
    <property type="taxonomic scope" value="Bacteria"/>
</dbReference>
<evidence type="ECO:0000313" key="7">
    <source>
        <dbReference type="EMBL" id="AFC24426.1"/>
    </source>
</evidence>
<protein>
    <submittedName>
        <fullName evidence="7">DNA recombination protein RmuC</fullName>
    </submittedName>
</protein>
<dbReference type="InterPro" id="IPR003798">
    <property type="entry name" value="DNA_recombination_RmuC"/>
</dbReference>
<dbReference type="Proteomes" id="UP000007519">
    <property type="component" value="Chromosome"/>
</dbReference>
<dbReference type="HOGENOM" id="CLU_024057_0_1_10"/>
<dbReference type="KEGG" id="sgn:SGRA_1691"/>
<reference evidence="7 8" key="1">
    <citation type="journal article" date="2012" name="Stand. Genomic Sci.">
        <title>Complete genome sequencing and analysis of Saprospira grandis str. Lewin, a predatory marine bacterium.</title>
        <authorList>
            <person name="Saw J.H."/>
            <person name="Yuryev A."/>
            <person name="Kanbe M."/>
            <person name="Hou S."/>
            <person name="Young A.G."/>
            <person name="Aizawa S."/>
            <person name="Alam M."/>
        </authorList>
    </citation>
    <scope>NUCLEOTIDE SEQUENCE [LARGE SCALE GENOMIC DNA]</scope>
    <source>
        <strain evidence="7 8">Lewin</strain>
    </source>
</reference>
<sequence>MEYLIFFAPGLILGFILGHLWGKRGQKPTNQPDSGGQLLPLLQEKEAELRGKNEELLELHKALSAQEPLIDQLREQSQAQESELQRLQEEMYLRFEQMANQLLEEKGQRLKAQSQEQLQQLLQPLGQQLRRFEQDLVQMHQQSQQKQAQLDEQLRQLFSLNQTIGQEAKELSQALKGNLKLQGNWGEQILERLFEASGLSKRYMIKTQAHFVTPDGRKRQPDFIVQLPQNRQLIVDSKVSLRAYLRYMQAEEGSAAAAKAKKEHLQAIKQHIKGLSEKKYELLPQLNSLDYVLLFIPVEPAFLLALEEEEELFFDALQQNIVLVSPSSLLVSLRTIAQLWRQEQQNENAQQIARQGGRLYDRFVLWVEKIESLGKQIKTVQNNYDKILYDLRDQRNSLINESDKLRSLGSQNSRQLPDSMQSKEEEL</sequence>
<evidence type="ECO:0000256" key="5">
    <source>
        <dbReference type="SAM" id="Coils"/>
    </source>
</evidence>
<dbReference type="OrthoDB" id="370725at2"/>
<dbReference type="EMBL" id="CP002831">
    <property type="protein sequence ID" value="AFC24426.1"/>
    <property type="molecule type" value="Genomic_DNA"/>
</dbReference>
<keyword evidence="4" id="KW-0233">DNA recombination</keyword>
<gene>
    <name evidence="7" type="primary">rmuC</name>
    <name evidence="7" type="ordered locus">SGRA_1691</name>
</gene>
<evidence type="ECO:0000256" key="4">
    <source>
        <dbReference type="ARBA" id="ARBA00023172"/>
    </source>
</evidence>
<comment type="similarity">
    <text evidence="2">Belongs to the RmuC family.</text>
</comment>
<feature type="coiled-coil region" evidence="5">
    <location>
        <begin position="42"/>
        <end position="156"/>
    </location>
</feature>
<dbReference type="PANTHER" id="PTHR30563">
    <property type="entry name" value="DNA RECOMBINATION PROTEIN RMUC"/>
    <property type="match status" value="1"/>
</dbReference>
<keyword evidence="8" id="KW-1185">Reference proteome</keyword>
<evidence type="ECO:0000256" key="1">
    <source>
        <dbReference type="ARBA" id="ARBA00003416"/>
    </source>
</evidence>
<dbReference type="PANTHER" id="PTHR30563:SF0">
    <property type="entry name" value="DNA RECOMBINATION PROTEIN RMUC"/>
    <property type="match status" value="1"/>
</dbReference>
<accession>H6LAE1</accession>
<organism evidence="7 8">
    <name type="scientific">Saprospira grandis (strain Lewin)</name>
    <dbReference type="NCBI Taxonomy" id="984262"/>
    <lineage>
        <taxon>Bacteria</taxon>
        <taxon>Pseudomonadati</taxon>
        <taxon>Bacteroidota</taxon>
        <taxon>Saprospiria</taxon>
        <taxon>Saprospirales</taxon>
        <taxon>Saprospiraceae</taxon>
        <taxon>Saprospira</taxon>
    </lineage>
</organism>
<dbReference type="GO" id="GO:0006310">
    <property type="term" value="P:DNA recombination"/>
    <property type="evidence" value="ECO:0007669"/>
    <property type="project" value="UniProtKB-KW"/>
</dbReference>
<feature type="region of interest" description="Disordered" evidence="6">
    <location>
        <begin position="403"/>
        <end position="427"/>
    </location>
</feature>
<dbReference type="Pfam" id="PF02646">
    <property type="entry name" value="RmuC"/>
    <property type="match status" value="1"/>
</dbReference>
<dbReference type="RefSeq" id="WP_015692059.1">
    <property type="nucleotide sequence ID" value="NC_016940.1"/>
</dbReference>